<dbReference type="PANTHER" id="PTHR13017">
    <property type="entry name" value="5-FORMYLTETRAHYDROFOLATE CYCLO-LIGASE-RELATED"/>
    <property type="match status" value="1"/>
</dbReference>
<dbReference type="AlphaFoldDB" id="A0ABD3XVH8"/>
<dbReference type="Gene3D" id="3.40.50.10420">
    <property type="entry name" value="NagB/RpiA/CoA transferase-like"/>
    <property type="match status" value="1"/>
</dbReference>
<dbReference type="InterPro" id="IPR002698">
    <property type="entry name" value="FTHF_cligase"/>
</dbReference>
<dbReference type="EMBL" id="JBJQND010000001">
    <property type="protein sequence ID" value="KAL3889575.1"/>
    <property type="molecule type" value="Genomic_DNA"/>
</dbReference>
<feature type="compositionally biased region" description="Basic residues" evidence="4">
    <location>
        <begin position="309"/>
        <end position="326"/>
    </location>
</feature>
<proteinExistence type="predicted"/>
<keyword evidence="2 3" id="KW-0694">RNA-binding</keyword>
<dbReference type="SUPFAM" id="SSF100950">
    <property type="entry name" value="NagB/RpiA/CoA transferase-like"/>
    <property type="match status" value="1"/>
</dbReference>
<dbReference type="PANTHER" id="PTHR13017:SF0">
    <property type="entry name" value="METHENYLTETRAHYDROFOLATE SYNTHASE DOMAIN-CONTAINING PROTEIN"/>
    <property type="match status" value="1"/>
</dbReference>
<gene>
    <name evidence="6" type="ORF">ACJMK2_001913</name>
</gene>
<name>A0ABD3XVH8_SINWO</name>
<comment type="caution">
    <text evidence="6">The sequence shown here is derived from an EMBL/GenBank/DDBJ whole genome shotgun (WGS) entry which is preliminary data.</text>
</comment>
<feature type="compositionally biased region" description="Basic and acidic residues" evidence="4">
    <location>
        <begin position="448"/>
        <end position="463"/>
    </location>
</feature>
<evidence type="ECO:0000256" key="3">
    <source>
        <dbReference type="PROSITE-ProRule" id="PRU00176"/>
    </source>
</evidence>
<evidence type="ECO:0000259" key="5">
    <source>
        <dbReference type="PROSITE" id="PS50102"/>
    </source>
</evidence>
<protein>
    <recommendedName>
        <fullName evidence="1">Methenyltetrahydrofolate synthase domain-containing protein</fullName>
    </recommendedName>
</protein>
<evidence type="ECO:0000313" key="6">
    <source>
        <dbReference type="EMBL" id="KAL3889575.1"/>
    </source>
</evidence>
<feature type="region of interest" description="Disordered" evidence="4">
    <location>
        <begin position="448"/>
        <end position="475"/>
    </location>
</feature>
<dbReference type="SMART" id="SM00360">
    <property type="entry name" value="RRM"/>
    <property type="match status" value="1"/>
</dbReference>
<organism evidence="6 7">
    <name type="scientific">Sinanodonta woodiana</name>
    <name type="common">Chinese pond mussel</name>
    <name type="synonym">Anodonta woodiana</name>
    <dbReference type="NCBI Taxonomy" id="1069815"/>
    <lineage>
        <taxon>Eukaryota</taxon>
        <taxon>Metazoa</taxon>
        <taxon>Spiralia</taxon>
        <taxon>Lophotrochozoa</taxon>
        <taxon>Mollusca</taxon>
        <taxon>Bivalvia</taxon>
        <taxon>Autobranchia</taxon>
        <taxon>Heteroconchia</taxon>
        <taxon>Palaeoheterodonta</taxon>
        <taxon>Unionida</taxon>
        <taxon>Unionoidea</taxon>
        <taxon>Unionidae</taxon>
        <taxon>Unioninae</taxon>
        <taxon>Sinanodonta</taxon>
    </lineage>
</organism>
<evidence type="ECO:0000256" key="1">
    <source>
        <dbReference type="ARBA" id="ARBA00015518"/>
    </source>
</evidence>
<dbReference type="InterPro" id="IPR024185">
    <property type="entry name" value="FTHF_cligase-like_sf"/>
</dbReference>
<dbReference type="InterPro" id="IPR000504">
    <property type="entry name" value="RRM_dom"/>
</dbReference>
<dbReference type="Pfam" id="PF01812">
    <property type="entry name" value="5-FTHF_cyc-lig"/>
    <property type="match status" value="1"/>
</dbReference>
<feature type="compositionally biased region" description="Basic and acidic residues" evidence="4">
    <location>
        <begin position="277"/>
        <end position="291"/>
    </location>
</feature>
<dbReference type="InterPro" id="IPR035979">
    <property type="entry name" value="RBD_domain_sf"/>
</dbReference>
<accession>A0ABD3XVH8</accession>
<feature type="region of interest" description="Disordered" evidence="4">
    <location>
        <begin position="277"/>
        <end position="384"/>
    </location>
</feature>
<feature type="compositionally biased region" description="Basic residues" evidence="4">
    <location>
        <begin position="364"/>
        <end position="377"/>
    </location>
</feature>
<dbReference type="EMBL" id="JBJQND010000001">
    <property type="protein sequence ID" value="KAL3889576.1"/>
    <property type="molecule type" value="Genomic_DNA"/>
</dbReference>
<keyword evidence="7" id="KW-1185">Reference proteome</keyword>
<sequence>MAPTQKTPAESVKEMGSDITKWDIRERVWDYMEANNLVVFPRPCHNRIPNFKDSVLAGDKLSTLEEFKKAKVVKINPDKPQQHVRFLTMEAGKTLLVPTPRLREGLFNKMIPPKGSNKDTLRRCSTSQGLREYSVPTGLMDKVDVDVVVIGSVAVSRNGFRIGKGEGFADLEYAMMCAMGAINRDTIVVSTVDSCQVFDIPEDLIKDHDVHVDYILTPNEVIKCNRTRKQPSGIIWSALDFNKFRQVPILRQLREMDIEAGRDVTLKEGVEEKLKLADQRREEMRQKREEQLNSQNEDGEAGDREKGMYRRRRPRQFRRDRPRRRPMRADDRSESETEGTKESNQEENDRRAKGDNYEADDNRRRRPIQRRRRRQRRPPTIFVGGLPRSLRVSEFKAKVRENSVQPIRVIWRGPSGHAFLQFETADKMEAALEALVDLHIDDKKLRVEESKPRSERFNEDSEQSRAVNEVNEEAS</sequence>
<evidence type="ECO:0000313" key="7">
    <source>
        <dbReference type="Proteomes" id="UP001634394"/>
    </source>
</evidence>
<dbReference type="Gene3D" id="3.30.70.330">
    <property type="match status" value="1"/>
</dbReference>
<dbReference type="GO" id="GO:0003723">
    <property type="term" value="F:RNA binding"/>
    <property type="evidence" value="ECO:0007669"/>
    <property type="project" value="UniProtKB-UniRule"/>
</dbReference>
<dbReference type="InterPro" id="IPR012677">
    <property type="entry name" value="Nucleotide-bd_a/b_plait_sf"/>
</dbReference>
<feature type="compositionally biased region" description="Basic and acidic residues" evidence="4">
    <location>
        <begin position="327"/>
        <end position="363"/>
    </location>
</feature>
<dbReference type="InterPro" id="IPR037171">
    <property type="entry name" value="NagB/RpiA_transferase-like"/>
</dbReference>
<dbReference type="SUPFAM" id="SSF54928">
    <property type="entry name" value="RNA-binding domain, RBD"/>
    <property type="match status" value="1"/>
</dbReference>
<evidence type="ECO:0000256" key="4">
    <source>
        <dbReference type="SAM" id="MobiDB-lite"/>
    </source>
</evidence>
<evidence type="ECO:0000256" key="2">
    <source>
        <dbReference type="ARBA" id="ARBA00022884"/>
    </source>
</evidence>
<dbReference type="FunFam" id="3.40.50.10420:FF:000001">
    <property type="entry name" value="Methenyltetrahydrofolate synthase domain-containing protein"/>
    <property type="match status" value="1"/>
</dbReference>
<dbReference type="Proteomes" id="UP001634394">
    <property type="component" value="Unassembled WGS sequence"/>
</dbReference>
<feature type="domain" description="RRM" evidence="5">
    <location>
        <begin position="379"/>
        <end position="452"/>
    </location>
</feature>
<dbReference type="PROSITE" id="PS50102">
    <property type="entry name" value="RRM"/>
    <property type="match status" value="1"/>
</dbReference>
<reference evidence="6 7" key="1">
    <citation type="submission" date="2024-11" db="EMBL/GenBank/DDBJ databases">
        <title>Chromosome-level genome assembly of the freshwater bivalve Anodonta woodiana.</title>
        <authorList>
            <person name="Chen X."/>
        </authorList>
    </citation>
    <scope>NUCLEOTIDE SEQUENCE [LARGE SCALE GENOMIC DNA]</scope>
    <source>
        <strain evidence="6">MN2024</strain>
        <tissue evidence="6">Gills</tissue>
    </source>
</reference>